<evidence type="ECO:0000259" key="1">
    <source>
        <dbReference type="Pfam" id="PF16532"/>
    </source>
</evidence>
<sequence>MATYTTSILKLIKGSLSSGKLPKANSQGDLVDSKLTDDGTKLAYNGNEVTDSRTQRKKTEVYYTGVSVTLTAGTQYNLVNLLKALTANSGTLAPFFDTTSNKLKVINDNASCMFKLNLVGNWANASSDRSLQVDFVGTNGNRLVANRSSATTADSLTLSTFLSVDKNGNLATNGSTVNLTAVGINFTITSALLIAEQVTKESF</sequence>
<proteinExistence type="predicted"/>
<dbReference type="KEGG" id="vg:24620952"/>
<dbReference type="InterPro" id="IPR038681">
    <property type="entry name" value="Phage_tail_NK_sf"/>
</dbReference>
<name>A0A0F6N5P8_9CAUD</name>
<dbReference type="InterPro" id="IPR032395">
    <property type="entry name" value="Phage_tail_NK"/>
</dbReference>
<organism evidence="2 3">
    <name type="scientific">Escherichia phage ECBP5</name>
    <dbReference type="NCBI Taxonomy" id="1498172"/>
    <lineage>
        <taxon>Viruses</taxon>
        <taxon>Duplodnaviria</taxon>
        <taxon>Heunggongvirae</taxon>
        <taxon>Uroviricota</taxon>
        <taxon>Caudoviricetes</taxon>
        <taxon>Autographivirales</taxon>
        <taxon>Gajwadongvirus</taxon>
        <taxon>Gajwadongvirus ECBP5</taxon>
    </lineage>
</organism>
<dbReference type="Gene3D" id="2.60.120.1120">
    <property type="entry name" value="Sf6-type phage tail needle knob"/>
    <property type="match status" value="1"/>
</dbReference>
<keyword evidence="3" id="KW-1185">Reference proteome</keyword>
<dbReference type="RefSeq" id="YP_009146420.1">
    <property type="nucleotide sequence ID" value="NC_027330.1"/>
</dbReference>
<protein>
    <recommendedName>
        <fullName evidence="1">Sf6-type phage tail needle knob domain-containing protein</fullName>
    </recommendedName>
</protein>
<evidence type="ECO:0000313" key="2">
    <source>
        <dbReference type="EMBL" id="AID17703.1"/>
    </source>
</evidence>
<feature type="domain" description="Sf6-type phage tail needle knob" evidence="1">
    <location>
        <begin position="50"/>
        <end position="197"/>
    </location>
</feature>
<reference evidence="2 3" key="2">
    <citation type="journal article" date="2015" name="PLoS ONE">
        <title>Complete Genomic and Lysis-Cassette Characterization of the Novel Phage, KBNP1315, which Infects Avian Pathogenic Escherichia coli (APEC).</title>
        <authorList>
            <person name="Lee J.S."/>
            <person name="Jang H.B."/>
            <person name="Kim K.S."/>
            <person name="Kim T.H."/>
            <person name="Im S.P."/>
            <person name="Kim S.W."/>
            <person name="Lazarte J.M."/>
            <person name="Kim J.S."/>
            <person name="Jung T.S."/>
        </authorList>
    </citation>
    <scope>NUCLEOTIDE SEQUENCE [LARGE SCALE GENOMIC DNA]</scope>
</reference>
<dbReference type="EMBL" id="KJ749827">
    <property type="protein sequence ID" value="AID17703.1"/>
    <property type="molecule type" value="Genomic_DNA"/>
</dbReference>
<gene>
    <name evidence="2" type="ORF">ECBP5_0049</name>
</gene>
<evidence type="ECO:0000313" key="3">
    <source>
        <dbReference type="Proteomes" id="UP000033808"/>
    </source>
</evidence>
<dbReference type="Proteomes" id="UP000033808">
    <property type="component" value="Segment"/>
</dbReference>
<dbReference type="Pfam" id="PF16532">
    <property type="entry name" value="Phage_tail_NK"/>
    <property type="match status" value="1"/>
</dbReference>
<reference evidence="3" key="1">
    <citation type="submission" date="2014-04" db="EMBL/GenBank/DDBJ databases">
        <title>Complete genome sequence of Escherichia coli phage ECBP5.</title>
        <authorList>
            <person name="Lee J.S."/>
            <person name="Jang H.B."/>
            <person name="Kim K.S."/>
            <person name="Kim T.H."/>
            <person name="Park S.B."/>
            <person name="Nho S.W."/>
            <person name="Yu J.E."/>
            <person name="Yu J.E."/>
            <person name="Im S.P."/>
            <person name="Kim S.W."/>
            <person name="Jung T.S."/>
        </authorList>
    </citation>
    <scope>NUCLEOTIDE SEQUENCE [LARGE SCALE GENOMIC DNA]</scope>
</reference>
<dbReference type="GeneID" id="24620952"/>
<dbReference type="OrthoDB" id="10304at10239"/>
<accession>A0A0F6N5P8</accession>